<evidence type="ECO:0000313" key="1">
    <source>
        <dbReference type="EMBL" id="SAM05376.1"/>
    </source>
</evidence>
<gene>
    <name evidence="1" type="primary">ABSGL_11251.1 scaffold 12295</name>
</gene>
<accession>A0A163JY06</accession>
<dbReference type="AlphaFoldDB" id="A0A163JY06"/>
<name>A0A163JY06_ABSGL</name>
<dbReference type="Proteomes" id="UP000078561">
    <property type="component" value="Unassembled WGS sequence"/>
</dbReference>
<keyword evidence="2" id="KW-1185">Reference proteome</keyword>
<dbReference type="InParanoid" id="A0A163JY06"/>
<evidence type="ECO:0000313" key="2">
    <source>
        <dbReference type="Proteomes" id="UP000078561"/>
    </source>
</evidence>
<dbReference type="EMBL" id="LT554468">
    <property type="protein sequence ID" value="SAM05376.1"/>
    <property type="molecule type" value="Genomic_DNA"/>
</dbReference>
<proteinExistence type="predicted"/>
<protein>
    <submittedName>
        <fullName evidence="1">Uncharacterized protein</fullName>
    </submittedName>
</protein>
<sequence>MMATDIDSLKGTFLLGDDQLKKDKIEFERRLSISVLKCWLDQVTGNPFALRQRTQGWHHLQRPGISPNARITRLAAGYAPDRPSITPSATTVNKSATAFGVHVVSATKAISKAKLLTDANYEEQVKAAEQRLAGVSTFTNLGRRNFWLEHY</sequence>
<reference evidence="1" key="1">
    <citation type="submission" date="2016-04" db="EMBL/GenBank/DDBJ databases">
        <authorList>
            <person name="Evans L.H."/>
            <person name="Alamgir A."/>
            <person name="Owens N."/>
            <person name="Weber N.D."/>
            <person name="Virtaneva K."/>
            <person name="Barbian K."/>
            <person name="Babar A."/>
            <person name="Rosenke K."/>
        </authorList>
    </citation>
    <scope>NUCLEOTIDE SEQUENCE [LARGE SCALE GENOMIC DNA]</scope>
    <source>
        <strain evidence="1">CBS 101.48</strain>
    </source>
</reference>
<organism evidence="1">
    <name type="scientific">Absidia glauca</name>
    <name type="common">Pin mould</name>
    <dbReference type="NCBI Taxonomy" id="4829"/>
    <lineage>
        <taxon>Eukaryota</taxon>
        <taxon>Fungi</taxon>
        <taxon>Fungi incertae sedis</taxon>
        <taxon>Mucoromycota</taxon>
        <taxon>Mucoromycotina</taxon>
        <taxon>Mucoromycetes</taxon>
        <taxon>Mucorales</taxon>
        <taxon>Cunninghamellaceae</taxon>
        <taxon>Absidia</taxon>
    </lineage>
</organism>